<proteinExistence type="inferred from homology"/>
<dbReference type="PANTHER" id="PTHR11759">
    <property type="entry name" value="40S RIBOSOMAL PROTEIN S14/30S RIBOSOMAL PROTEIN S11"/>
    <property type="match status" value="1"/>
</dbReference>
<accession>A0A1G2QWK4</accession>
<dbReference type="NCBIfam" id="NF003698">
    <property type="entry name" value="PRK05309.1"/>
    <property type="match status" value="1"/>
</dbReference>
<keyword evidence="2 5" id="KW-0689">Ribosomal protein</keyword>
<keyword evidence="3 5" id="KW-0687">Ribonucleoprotein</keyword>
<protein>
    <recommendedName>
        <fullName evidence="4 5">Small ribosomal subunit protein uS11</fullName>
    </recommendedName>
</protein>
<dbReference type="InterPro" id="IPR018102">
    <property type="entry name" value="Ribosomal_uS11_CS"/>
</dbReference>
<reference evidence="7 8" key="1">
    <citation type="journal article" date="2016" name="Nat. Commun.">
        <title>Thousands of microbial genomes shed light on interconnected biogeochemical processes in an aquifer system.</title>
        <authorList>
            <person name="Anantharaman K."/>
            <person name="Brown C.T."/>
            <person name="Hug L.A."/>
            <person name="Sharon I."/>
            <person name="Castelle C.J."/>
            <person name="Probst A.J."/>
            <person name="Thomas B.C."/>
            <person name="Singh A."/>
            <person name="Wilkins M.J."/>
            <person name="Karaoz U."/>
            <person name="Brodie E.L."/>
            <person name="Williams K.H."/>
            <person name="Hubbard S.S."/>
            <person name="Banfield J.F."/>
        </authorList>
    </citation>
    <scope>NUCLEOTIDE SEQUENCE [LARGE SCALE GENOMIC DNA]</scope>
</reference>
<comment type="function">
    <text evidence="5">Located on the platform of the 30S subunit, it bridges several disparate RNA helices of the 16S rRNA. Forms part of the Shine-Dalgarno cleft in the 70S ribosome.</text>
</comment>
<dbReference type="InterPro" id="IPR001971">
    <property type="entry name" value="Ribosomal_uS11"/>
</dbReference>
<gene>
    <name evidence="5" type="primary">rpsK</name>
    <name evidence="7" type="ORF">A2672_01515</name>
</gene>
<dbReference type="EMBL" id="MHTT01000027">
    <property type="protein sequence ID" value="OHA64883.1"/>
    <property type="molecule type" value="Genomic_DNA"/>
</dbReference>
<evidence type="ECO:0000256" key="5">
    <source>
        <dbReference type="HAMAP-Rule" id="MF_01310"/>
    </source>
</evidence>
<dbReference type="Pfam" id="PF00411">
    <property type="entry name" value="Ribosomal_S11"/>
    <property type="match status" value="1"/>
</dbReference>
<dbReference type="GO" id="GO:0019843">
    <property type="term" value="F:rRNA binding"/>
    <property type="evidence" value="ECO:0007669"/>
    <property type="project" value="UniProtKB-UniRule"/>
</dbReference>
<dbReference type="GO" id="GO:1990904">
    <property type="term" value="C:ribonucleoprotein complex"/>
    <property type="evidence" value="ECO:0007669"/>
    <property type="project" value="UniProtKB-KW"/>
</dbReference>
<dbReference type="GO" id="GO:0005840">
    <property type="term" value="C:ribosome"/>
    <property type="evidence" value="ECO:0007669"/>
    <property type="project" value="UniProtKB-KW"/>
</dbReference>
<evidence type="ECO:0000256" key="1">
    <source>
        <dbReference type="ARBA" id="ARBA00006194"/>
    </source>
</evidence>
<dbReference type="InterPro" id="IPR036967">
    <property type="entry name" value="Ribosomal_uS11_sf"/>
</dbReference>
<organism evidence="7 8">
    <name type="scientific">Candidatus Wildermuthbacteria bacterium RIFCSPHIGHO2_01_FULL_49_22b</name>
    <dbReference type="NCBI Taxonomy" id="1802448"/>
    <lineage>
        <taxon>Bacteria</taxon>
        <taxon>Candidatus Wildermuthiibacteriota</taxon>
    </lineage>
</organism>
<evidence type="ECO:0000313" key="7">
    <source>
        <dbReference type="EMBL" id="OHA64883.1"/>
    </source>
</evidence>
<evidence type="ECO:0000256" key="3">
    <source>
        <dbReference type="ARBA" id="ARBA00023274"/>
    </source>
</evidence>
<comment type="subunit">
    <text evidence="5">Part of the 30S ribosomal subunit. Interacts with proteins S7 and S18. Binds to IF-3.</text>
</comment>
<dbReference type="Proteomes" id="UP000178065">
    <property type="component" value="Unassembled WGS sequence"/>
</dbReference>
<dbReference type="PIRSF" id="PIRSF002131">
    <property type="entry name" value="Ribosomal_S11"/>
    <property type="match status" value="1"/>
</dbReference>
<keyword evidence="5" id="KW-0699">rRNA-binding</keyword>
<dbReference type="STRING" id="1802448.A2672_01515"/>
<dbReference type="AlphaFoldDB" id="A0A1G2QWK4"/>
<sequence>MSIYSSYNNTILSLADGQGNVVLTTSAGAVGFKGTKKSTPFAASKVVETLSDAAKTRGVERIAVILRGIGPGRESALRSLGTKGFEIQSIRDVTPVPHNGPRQRKVRRV</sequence>
<dbReference type="SUPFAM" id="SSF53137">
    <property type="entry name" value="Translational machinery components"/>
    <property type="match status" value="1"/>
</dbReference>
<comment type="similarity">
    <text evidence="1 5 6">Belongs to the universal ribosomal protein uS11 family.</text>
</comment>
<dbReference type="Gene3D" id="3.30.420.80">
    <property type="entry name" value="Ribosomal protein S11"/>
    <property type="match status" value="1"/>
</dbReference>
<evidence type="ECO:0000313" key="8">
    <source>
        <dbReference type="Proteomes" id="UP000178065"/>
    </source>
</evidence>
<dbReference type="HAMAP" id="MF_01310">
    <property type="entry name" value="Ribosomal_uS11"/>
    <property type="match status" value="1"/>
</dbReference>
<evidence type="ECO:0000256" key="6">
    <source>
        <dbReference type="RuleBase" id="RU003629"/>
    </source>
</evidence>
<dbReference type="GO" id="GO:0006412">
    <property type="term" value="P:translation"/>
    <property type="evidence" value="ECO:0007669"/>
    <property type="project" value="UniProtKB-UniRule"/>
</dbReference>
<evidence type="ECO:0000256" key="4">
    <source>
        <dbReference type="ARBA" id="ARBA00035160"/>
    </source>
</evidence>
<comment type="caution">
    <text evidence="7">The sequence shown here is derived from an EMBL/GenBank/DDBJ whole genome shotgun (WGS) entry which is preliminary data.</text>
</comment>
<name>A0A1G2QWK4_9BACT</name>
<evidence type="ECO:0000256" key="2">
    <source>
        <dbReference type="ARBA" id="ARBA00022980"/>
    </source>
</evidence>
<keyword evidence="5" id="KW-0694">RNA-binding</keyword>
<dbReference type="PROSITE" id="PS00054">
    <property type="entry name" value="RIBOSOMAL_S11"/>
    <property type="match status" value="1"/>
</dbReference>
<dbReference type="GO" id="GO:0003735">
    <property type="term" value="F:structural constituent of ribosome"/>
    <property type="evidence" value="ECO:0007669"/>
    <property type="project" value="InterPro"/>
</dbReference>